<dbReference type="AlphaFoldDB" id="D6Z7U0"/>
<dbReference type="KEGG" id="srt:Srot_1558"/>
<evidence type="ECO:0000313" key="3">
    <source>
        <dbReference type="Proteomes" id="UP000002247"/>
    </source>
</evidence>
<dbReference type="EMBL" id="CP001958">
    <property type="protein sequence ID" value="ADG98020.1"/>
    <property type="molecule type" value="Genomic_DNA"/>
</dbReference>
<keyword evidence="1" id="KW-0812">Transmembrane</keyword>
<protein>
    <submittedName>
        <fullName evidence="2">Uncharacterized protein</fullName>
    </submittedName>
</protein>
<dbReference type="STRING" id="640132.Srot_1558"/>
<name>D6Z7U0_SEGRD</name>
<dbReference type="HOGENOM" id="CLU_2755579_0_0_11"/>
<keyword evidence="3" id="KW-1185">Reference proteome</keyword>
<gene>
    <name evidence="2" type="ordered locus">Srot_1558</name>
</gene>
<evidence type="ECO:0000256" key="1">
    <source>
        <dbReference type="SAM" id="Phobius"/>
    </source>
</evidence>
<organism evidence="2 3">
    <name type="scientific">Segniliparus rotundus (strain ATCC BAA-972 / CDC 1076 / CIP 108378 / DSM 44985 / JCM 13578)</name>
    <dbReference type="NCBI Taxonomy" id="640132"/>
    <lineage>
        <taxon>Bacteria</taxon>
        <taxon>Bacillati</taxon>
        <taxon>Actinomycetota</taxon>
        <taxon>Actinomycetes</taxon>
        <taxon>Mycobacteriales</taxon>
        <taxon>Segniliparaceae</taxon>
        <taxon>Segniliparus</taxon>
    </lineage>
</organism>
<sequence>MTTPNLTQPVMIARVPWPAHKALAVLAAVVVLLGALVLTASHQLAFALSLTGGMLVWWTFAPRLPHIRSQ</sequence>
<keyword evidence="1" id="KW-1133">Transmembrane helix</keyword>
<keyword evidence="1" id="KW-0472">Membrane</keyword>
<accession>D6Z7U0</accession>
<proteinExistence type="predicted"/>
<feature type="transmembrane region" description="Helical" evidence="1">
    <location>
        <begin position="44"/>
        <end position="61"/>
    </location>
</feature>
<reference evidence="2 3" key="1">
    <citation type="journal article" date="2010" name="Stand. Genomic Sci.">
        <title>Complete genome sequence of Segniliparus rotundus type strain (CDC 1076).</title>
        <authorList>
            <person name="Sikorski J."/>
            <person name="Lapidus A."/>
            <person name="Copeland A."/>
            <person name="Misra M."/>
            <person name="Glavina Del Rio T."/>
            <person name="Nolan M."/>
            <person name="Lucas S."/>
            <person name="Chen F."/>
            <person name="Tice H."/>
            <person name="Cheng J.F."/>
            <person name="Jando M."/>
            <person name="Schneider S."/>
            <person name="Bruce D."/>
            <person name="Goodwin L."/>
            <person name="Pitluck S."/>
            <person name="Liolios K."/>
            <person name="Mikhailova N."/>
            <person name="Pati A."/>
            <person name="Ivanova N."/>
            <person name="Mavromatis K."/>
            <person name="Chen A."/>
            <person name="Palaniappan K."/>
            <person name="Chertkov O."/>
            <person name="Land M."/>
            <person name="Hauser L."/>
            <person name="Chang Y.J."/>
            <person name="Jeffries C.D."/>
            <person name="Brettin T."/>
            <person name="Detter J.C."/>
            <person name="Han C."/>
            <person name="Rohde M."/>
            <person name="Goker M."/>
            <person name="Bristow J."/>
            <person name="Eisen J.A."/>
            <person name="Markowitz V."/>
            <person name="Hugenholtz P."/>
            <person name="Kyrpides N.C."/>
            <person name="Klenk H.P."/>
        </authorList>
    </citation>
    <scope>NUCLEOTIDE SEQUENCE [LARGE SCALE GENOMIC DNA]</scope>
    <source>
        <strain evidence="3">ATCC BAA-972 / CDC 1076 / CIP 108378 / DSM 44985 / JCM 13578</strain>
    </source>
</reference>
<dbReference type="Proteomes" id="UP000002247">
    <property type="component" value="Chromosome"/>
</dbReference>
<feature type="transmembrane region" description="Helical" evidence="1">
    <location>
        <begin position="21"/>
        <end position="38"/>
    </location>
</feature>
<evidence type="ECO:0000313" key="2">
    <source>
        <dbReference type="EMBL" id="ADG98020.1"/>
    </source>
</evidence>
<dbReference type="RefSeq" id="WP_013138473.1">
    <property type="nucleotide sequence ID" value="NC_014168.1"/>
</dbReference>